<dbReference type="GO" id="GO:0000981">
    <property type="term" value="F:DNA-binding transcription factor activity, RNA polymerase II-specific"/>
    <property type="evidence" value="ECO:0007669"/>
    <property type="project" value="InterPro"/>
</dbReference>
<sequence>MTSGTKHTRSYELQDPRKRRRTTIACDECRERKRKCDGIKPVCGACSKRPLPHCVWDDERNSKGWDSSYVKSLRSRVKELEEAQRRHLATVENSLGSIDQANVPNCTGYHKLPVHRAIDSTAVENVVETQFNSAGDNHVCEAGAISSPPSTVSPRHIPRAERASVMSARCETRNVICEDNSPGADAMGAACSFPRDDTDTCPQHRSEYFGPSSAVNFLSKARRVMSQGGLSHNSHHSGVMHPDKAVPLSGFSSHESQFLGSSGCDNGDSIRGLSVPPRSEADALVESYWTWFHPLYPFIHQPSFNERYLAVWESKSSRSSNRLLELPRPTHCYRNIGDRLFHCLLNAVFALGSQSNPAIEERNRINTSLVFFERAKRLLDFDMFANGNLALVQTLLLMGQYLQSTDMSSACWNVVGMAIRVAQDIGLHHEPDRCDQTGSSKGPIGQAETELRRRVWAGCVLLDRVLSLAYGRPMMIRTIMSQNTFVPPCAIDDKFLTQYPDKPGSQPVDVISILECYVQAIKLQDIVAQVLTAFYYGDHGIRKGSPELDYDLQMALDFDSLLMSWHTSLPTHLKVHTYQQDDGLSGFSYGEQGPLFCRQANVLETRYLYTRLIMLRPALSIVCGLNKRQTKRPLDHHPTDSTMEGAMLLKAASLCISVAQELVHLITNTAGSDVNILPPPWYSVFYIHSCAMVILIGLLDTTKKAQFKNNPSTLDSWNRCLSFLRGYKTRSQSAQRYCRDLELAQREITCENGDNKLGGSNATCPEAYETVSGRDADVGLPRGDFPPFNTSLFSQNSQGDFAFDQLPGWMGDSTDMSWLSFAPFLEEAFSTNAI</sequence>
<keyword evidence="3" id="KW-0238">DNA-binding</keyword>
<dbReference type="GO" id="GO:0000978">
    <property type="term" value="F:RNA polymerase II cis-regulatory region sequence-specific DNA binding"/>
    <property type="evidence" value="ECO:0007669"/>
    <property type="project" value="TreeGrafter"/>
</dbReference>
<evidence type="ECO:0000256" key="2">
    <source>
        <dbReference type="ARBA" id="ARBA00023015"/>
    </source>
</evidence>
<dbReference type="GO" id="GO:0005634">
    <property type="term" value="C:nucleus"/>
    <property type="evidence" value="ECO:0007669"/>
    <property type="project" value="TreeGrafter"/>
</dbReference>
<dbReference type="GO" id="GO:0000435">
    <property type="term" value="P:positive regulation of transcription from RNA polymerase II promoter by galactose"/>
    <property type="evidence" value="ECO:0007669"/>
    <property type="project" value="TreeGrafter"/>
</dbReference>
<dbReference type="PANTHER" id="PTHR47424:SF3">
    <property type="entry name" value="REGULATORY PROTEIN GAL4"/>
    <property type="match status" value="1"/>
</dbReference>
<dbReference type="GO" id="GO:0008270">
    <property type="term" value="F:zinc ion binding"/>
    <property type="evidence" value="ECO:0007669"/>
    <property type="project" value="InterPro"/>
</dbReference>
<accession>A0A5N7BKX1</accession>
<dbReference type="SMART" id="SM00906">
    <property type="entry name" value="Fungal_trans"/>
    <property type="match status" value="1"/>
</dbReference>
<keyword evidence="8" id="KW-1185">Reference proteome</keyword>
<evidence type="ECO:0000259" key="6">
    <source>
        <dbReference type="PROSITE" id="PS50048"/>
    </source>
</evidence>
<dbReference type="PANTHER" id="PTHR47424">
    <property type="entry name" value="REGULATORY PROTEIN GAL4"/>
    <property type="match status" value="1"/>
</dbReference>
<gene>
    <name evidence="7" type="ORF">BDV26DRAFT_253426</name>
</gene>
<dbReference type="Pfam" id="PF04082">
    <property type="entry name" value="Fungal_trans"/>
    <property type="match status" value="1"/>
</dbReference>
<dbReference type="PROSITE" id="PS50048">
    <property type="entry name" value="ZN2_CY6_FUNGAL_2"/>
    <property type="match status" value="1"/>
</dbReference>
<evidence type="ECO:0000256" key="4">
    <source>
        <dbReference type="ARBA" id="ARBA00023163"/>
    </source>
</evidence>
<keyword evidence="5" id="KW-0539">Nucleus</keyword>
<keyword evidence="1" id="KW-0479">Metal-binding</keyword>
<dbReference type="CDD" id="cd12148">
    <property type="entry name" value="fungal_TF_MHR"/>
    <property type="match status" value="1"/>
</dbReference>
<dbReference type="Gene3D" id="4.10.240.10">
    <property type="entry name" value="Zn(2)-C6 fungal-type DNA-binding domain"/>
    <property type="match status" value="1"/>
</dbReference>
<protein>
    <submittedName>
        <fullName evidence="7">Fungal-specific transcription factor domain-containing protein</fullName>
    </submittedName>
</protein>
<dbReference type="OrthoDB" id="4356760at2759"/>
<reference evidence="7 8" key="1">
    <citation type="submission" date="2019-04" db="EMBL/GenBank/DDBJ databases">
        <title>Friends and foes A comparative genomics studyof 23 Aspergillus species from section Flavi.</title>
        <authorList>
            <consortium name="DOE Joint Genome Institute"/>
            <person name="Kjaerbolling I."/>
            <person name="Vesth T."/>
            <person name="Frisvad J.C."/>
            <person name="Nybo J.L."/>
            <person name="Theobald S."/>
            <person name="Kildgaard S."/>
            <person name="Isbrandt T."/>
            <person name="Kuo A."/>
            <person name="Sato A."/>
            <person name="Lyhne E.K."/>
            <person name="Kogle M.E."/>
            <person name="Wiebenga A."/>
            <person name="Kun R.S."/>
            <person name="Lubbers R.J."/>
            <person name="Makela M.R."/>
            <person name="Barry K."/>
            <person name="Chovatia M."/>
            <person name="Clum A."/>
            <person name="Daum C."/>
            <person name="Haridas S."/>
            <person name="He G."/>
            <person name="LaButti K."/>
            <person name="Lipzen A."/>
            <person name="Mondo S."/>
            <person name="Riley R."/>
            <person name="Salamov A."/>
            <person name="Simmons B.A."/>
            <person name="Magnuson J.K."/>
            <person name="Henrissat B."/>
            <person name="Mortensen U.H."/>
            <person name="Larsen T.O."/>
            <person name="Devries R.P."/>
            <person name="Grigoriev I.V."/>
            <person name="Machida M."/>
            <person name="Baker S.E."/>
            <person name="Andersen M.R."/>
        </authorList>
    </citation>
    <scope>NUCLEOTIDE SEQUENCE [LARGE SCALE GENOMIC DNA]</scope>
    <source>
        <strain evidence="7 8">IBT 29228</strain>
    </source>
</reference>
<evidence type="ECO:0000313" key="7">
    <source>
        <dbReference type="EMBL" id="KAE8382403.1"/>
    </source>
</evidence>
<dbReference type="InterPro" id="IPR007219">
    <property type="entry name" value="XnlR_reg_dom"/>
</dbReference>
<dbReference type="AlphaFoldDB" id="A0A5N7BKX1"/>
<dbReference type="InterPro" id="IPR036864">
    <property type="entry name" value="Zn2-C6_fun-type_DNA-bd_sf"/>
</dbReference>
<evidence type="ECO:0000256" key="3">
    <source>
        <dbReference type="ARBA" id="ARBA00023125"/>
    </source>
</evidence>
<feature type="domain" description="Zn(2)-C6 fungal-type" evidence="6">
    <location>
        <begin position="25"/>
        <end position="56"/>
    </location>
</feature>
<keyword evidence="2" id="KW-0805">Transcription regulation</keyword>
<name>A0A5N7BKX1_9EURO</name>
<dbReference type="InterPro" id="IPR001138">
    <property type="entry name" value="Zn2Cys6_DnaBD"/>
</dbReference>
<dbReference type="EMBL" id="ML736162">
    <property type="protein sequence ID" value="KAE8382403.1"/>
    <property type="molecule type" value="Genomic_DNA"/>
</dbReference>
<evidence type="ECO:0000256" key="5">
    <source>
        <dbReference type="ARBA" id="ARBA00023242"/>
    </source>
</evidence>
<dbReference type="Proteomes" id="UP000326198">
    <property type="component" value="Unassembled WGS sequence"/>
</dbReference>
<dbReference type="SMART" id="SM00066">
    <property type="entry name" value="GAL4"/>
    <property type="match status" value="1"/>
</dbReference>
<proteinExistence type="predicted"/>
<dbReference type="GO" id="GO:0006351">
    <property type="term" value="P:DNA-templated transcription"/>
    <property type="evidence" value="ECO:0007669"/>
    <property type="project" value="InterPro"/>
</dbReference>
<evidence type="ECO:0000313" key="8">
    <source>
        <dbReference type="Proteomes" id="UP000326198"/>
    </source>
</evidence>
<dbReference type="SUPFAM" id="SSF57701">
    <property type="entry name" value="Zn2/Cys6 DNA-binding domain"/>
    <property type="match status" value="1"/>
</dbReference>
<evidence type="ECO:0000256" key="1">
    <source>
        <dbReference type="ARBA" id="ARBA00022723"/>
    </source>
</evidence>
<keyword evidence="4" id="KW-0804">Transcription</keyword>
<dbReference type="Pfam" id="PF00172">
    <property type="entry name" value="Zn_clus"/>
    <property type="match status" value="1"/>
</dbReference>
<organism evidence="7 8">
    <name type="scientific">Aspergillus bertholletiae</name>
    <dbReference type="NCBI Taxonomy" id="1226010"/>
    <lineage>
        <taxon>Eukaryota</taxon>
        <taxon>Fungi</taxon>
        <taxon>Dikarya</taxon>
        <taxon>Ascomycota</taxon>
        <taxon>Pezizomycotina</taxon>
        <taxon>Eurotiomycetes</taxon>
        <taxon>Eurotiomycetidae</taxon>
        <taxon>Eurotiales</taxon>
        <taxon>Aspergillaceae</taxon>
        <taxon>Aspergillus</taxon>
        <taxon>Aspergillus subgen. Circumdati</taxon>
    </lineage>
</organism>
<dbReference type="CDD" id="cd00067">
    <property type="entry name" value="GAL4"/>
    <property type="match status" value="1"/>
</dbReference>
<dbReference type="PROSITE" id="PS00463">
    <property type="entry name" value="ZN2_CY6_FUNGAL_1"/>
    <property type="match status" value="1"/>
</dbReference>
<dbReference type="InterPro" id="IPR051127">
    <property type="entry name" value="Fungal_SecMet_Regulators"/>
</dbReference>